<evidence type="ECO:0000313" key="4">
    <source>
        <dbReference type="Proteomes" id="UP001058682"/>
    </source>
</evidence>
<name>A0AAE9SLV2_9SPIR</name>
<dbReference type="SUPFAM" id="SSF48317">
    <property type="entry name" value="Acid phosphatase/Vanadium-dependent haloperoxidase"/>
    <property type="match status" value="1"/>
</dbReference>
<reference evidence="3" key="1">
    <citation type="submission" date="2019-04" db="EMBL/GenBank/DDBJ databases">
        <title>Whole genome sequencing of oral phylogroup 2 treponemes.</title>
        <authorList>
            <person name="Chan Y."/>
            <person name="Zeng H.H."/>
            <person name="Yu X.L."/>
            <person name="Leung W.K."/>
            <person name="Watt R.M."/>
        </authorList>
    </citation>
    <scope>NUCLEOTIDE SEQUENCE</scope>
    <source>
        <strain evidence="3">OMZ 835</strain>
    </source>
</reference>
<dbReference type="CDD" id="cd03392">
    <property type="entry name" value="PAP2_like_2"/>
    <property type="match status" value="1"/>
</dbReference>
<dbReference type="Proteomes" id="UP001058682">
    <property type="component" value="Chromosome"/>
</dbReference>
<evidence type="ECO:0000313" key="3">
    <source>
        <dbReference type="EMBL" id="UTY34039.1"/>
    </source>
</evidence>
<dbReference type="Pfam" id="PF01569">
    <property type="entry name" value="PAP2"/>
    <property type="match status" value="1"/>
</dbReference>
<sequence>MTELTAASKELHFIHQWGIEVIRAVQNFSNPFLNEIMKFFTDASTYGFVVFIIGLYLWCIDYKKGLHLAYAAAFTSGLNGGIKRIFKIPRPFIHAPEIMLKSIGGFSTPSGHSSISSFIYPAVLFYKPFGENLSKDSQQVKHQKSGTASVKLKIAAAIILPLLVGFSRVYLGVHYPTDVLLGWGLGLVIFLGLMFFLPAMEAKLSSLNRTDESDAQNIKLKKTESIRFTIAALFSFILILISKEKVQEAGTILGLAFGNIRILENSKYSFDASSGTSVQKILRFIVGSVLSCIPIVIFYILKIDSSYAQYRLYRFLEFFAVGLIASGLAPIIFCRLKISGENNADR</sequence>
<feature type="transmembrane region" description="Helical" evidence="1">
    <location>
        <begin position="154"/>
        <end position="173"/>
    </location>
</feature>
<proteinExistence type="predicted"/>
<accession>A0AAE9SLV2</accession>
<evidence type="ECO:0000259" key="2">
    <source>
        <dbReference type="SMART" id="SM00014"/>
    </source>
</evidence>
<feature type="transmembrane region" description="Helical" evidence="1">
    <location>
        <begin position="225"/>
        <end position="242"/>
    </location>
</feature>
<gene>
    <name evidence="3" type="ORF">E4N74_08495</name>
</gene>
<dbReference type="PANTHER" id="PTHR14969:SF13">
    <property type="entry name" value="AT30094P"/>
    <property type="match status" value="1"/>
</dbReference>
<protein>
    <submittedName>
        <fullName evidence="3">Phosphatase PAP2 family protein</fullName>
    </submittedName>
</protein>
<dbReference type="RefSeq" id="WP_255817208.1">
    <property type="nucleotide sequence ID" value="NZ_CP038804.1"/>
</dbReference>
<feature type="domain" description="Phosphatidic acid phosphatase type 2/haloperoxidase" evidence="2">
    <location>
        <begin position="64"/>
        <end position="194"/>
    </location>
</feature>
<feature type="transmembrane region" description="Helical" evidence="1">
    <location>
        <begin position="179"/>
        <end position="199"/>
    </location>
</feature>
<dbReference type="EMBL" id="CP038804">
    <property type="protein sequence ID" value="UTY34039.1"/>
    <property type="molecule type" value="Genomic_DNA"/>
</dbReference>
<feature type="transmembrane region" description="Helical" evidence="1">
    <location>
        <begin position="281"/>
        <end position="301"/>
    </location>
</feature>
<dbReference type="InterPro" id="IPR000326">
    <property type="entry name" value="PAP2/HPO"/>
</dbReference>
<evidence type="ECO:0000256" key="1">
    <source>
        <dbReference type="SAM" id="Phobius"/>
    </source>
</evidence>
<keyword evidence="1" id="KW-0472">Membrane</keyword>
<organism evidence="3 4">
    <name type="scientific">Treponema putidum</name>
    <dbReference type="NCBI Taxonomy" id="221027"/>
    <lineage>
        <taxon>Bacteria</taxon>
        <taxon>Pseudomonadati</taxon>
        <taxon>Spirochaetota</taxon>
        <taxon>Spirochaetia</taxon>
        <taxon>Spirochaetales</taxon>
        <taxon>Treponemataceae</taxon>
        <taxon>Treponema</taxon>
    </lineage>
</organism>
<keyword evidence="1" id="KW-1133">Transmembrane helix</keyword>
<feature type="transmembrane region" description="Helical" evidence="1">
    <location>
        <begin position="43"/>
        <end position="60"/>
    </location>
</feature>
<dbReference type="PANTHER" id="PTHR14969">
    <property type="entry name" value="SPHINGOSINE-1-PHOSPHATE PHOSPHOHYDROLASE"/>
    <property type="match status" value="1"/>
</dbReference>
<dbReference type="Gene3D" id="1.20.144.10">
    <property type="entry name" value="Phosphatidic acid phosphatase type 2/haloperoxidase"/>
    <property type="match status" value="2"/>
</dbReference>
<keyword evidence="1" id="KW-0812">Transmembrane</keyword>
<feature type="transmembrane region" description="Helical" evidence="1">
    <location>
        <begin position="313"/>
        <end position="333"/>
    </location>
</feature>
<dbReference type="SMART" id="SM00014">
    <property type="entry name" value="acidPPc"/>
    <property type="match status" value="1"/>
</dbReference>
<dbReference type="InterPro" id="IPR036938">
    <property type="entry name" value="PAP2/HPO_sf"/>
</dbReference>
<dbReference type="AlphaFoldDB" id="A0AAE9SLV2"/>